<evidence type="ECO:0008006" key="4">
    <source>
        <dbReference type="Google" id="ProtNLM"/>
    </source>
</evidence>
<feature type="region of interest" description="Disordered" evidence="1">
    <location>
        <begin position="33"/>
        <end position="83"/>
    </location>
</feature>
<proteinExistence type="predicted"/>
<dbReference type="STRING" id="479432.Sros_0019"/>
<evidence type="ECO:0000313" key="2">
    <source>
        <dbReference type="EMBL" id="ACZ83079.1"/>
    </source>
</evidence>
<accession>D2AVW0</accession>
<reference evidence="2 3" key="1">
    <citation type="journal article" date="2010" name="Stand. Genomic Sci.">
        <title>Complete genome sequence of Streptosporangium roseum type strain (NI 9100).</title>
        <authorList>
            <person name="Nolan M."/>
            <person name="Sikorski J."/>
            <person name="Jando M."/>
            <person name="Lucas S."/>
            <person name="Lapidus A."/>
            <person name="Glavina Del Rio T."/>
            <person name="Chen F."/>
            <person name="Tice H."/>
            <person name="Pitluck S."/>
            <person name="Cheng J.F."/>
            <person name="Chertkov O."/>
            <person name="Sims D."/>
            <person name="Meincke L."/>
            <person name="Brettin T."/>
            <person name="Han C."/>
            <person name="Detter J.C."/>
            <person name="Bruce D."/>
            <person name="Goodwin L."/>
            <person name="Land M."/>
            <person name="Hauser L."/>
            <person name="Chang Y.J."/>
            <person name="Jeffries C.D."/>
            <person name="Ivanova N."/>
            <person name="Mavromatis K."/>
            <person name="Mikhailova N."/>
            <person name="Chen A."/>
            <person name="Palaniappan K."/>
            <person name="Chain P."/>
            <person name="Rohde M."/>
            <person name="Goker M."/>
            <person name="Bristow J."/>
            <person name="Eisen J.A."/>
            <person name="Markowitz V."/>
            <person name="Hugenholtz P."/>
            <person name="Kyrpides N.C."/>
            <person name="Klenk H.P."/>
        </authorList>
    </citation>
    <scope>NUCLEOTIDE SEQUENCE [LARGE SCALE GENOMIC DNA]</scope>
    <source>
        <strain evidence="3">ATCC 12428 / DSM 43021 / JCM 3005 / NI 9100</strain>
    </source>
</reference>
<dbReference type="OrthoDB" id="128043at2"/>
<dbReference type="eggNOG" id="COG2372">
    <property type="taxonomic scope" value="Bacteria"/>
</dbReference>
<feature type="compositionally biased region" description="Low complexity" evidence="1">
    <location>
        <begin position="62"/>
        <end position="75"/>
    </location>
</feature>
<dbReference type="RefSeq" id="WP_012886825.1">
    <property type="nucleotide sequence ID" value="NC_013595.1"/>
</dbReference>
<keyword evidence="3" id="KW-1185">Reference proteome</keyword>
<protein>
    <recommendedName>
        <fullName evidence="4">Secreted protein</fullName>
    </recommendedName>
</protein>
<feature type="compositionally biased region" description="Basic and acidic residues" evidence="1">
    <location>
        <begin position="328"/>
        <end position="338"/>
    </location>
</feature>
<feature type="compositionally biased region" description="Low complexity" evidence="1">
    <location>
        <begin position="310"/>
        <end position="327"/>
    </location>
</feature>
<sequence length="338" mass="34554">MNTPAKLVTYVAGLAVVFGAALGVGSAVGEVGAPPETTTRGEGTAPSAGHGDSTGHGDRGDATTTPAQAAAQNTPGGLQVSENGYTLTPLTATIKPGEPADFRFTVTGPDGRPVTDYQVQHDKKLHFIVVSRDLGSFQHVHPVEAGGGVWSVKLTFPAAGTYRAFADFAPTGASALTLGTDVLVAGDYAPKALPQASRTVGVDGYTVTLEGDLTPGQASKLTLKVSKDGKPVTDLQPYLGAYGHLVALRARDLAYLHVHPDGAPGDGKTQAGPEIVFYAEVPSAGDYRLFLDFQHEGEVRTADFTLGAGEATAASTAGPSAGPSSSKGTDHDSTPHSH</sequence>
<evidence type="ECO:0000313" key="3">
    <source>
        <dbReference type="Proteomes" id="UP000002029"/>
    </source>
</evidence>
<gene>
    <name evidence="2" type="ordered locus">Sros_0019</name>
</gene>
<dbReference type="AlphaFoldDB" id="D2AVW0"/>
<name>D2AVW0_STRRD</name>
<dbReference type="HOGENOM" id="CLU_055269_1_0_11"/>
<feature type="region of interest" description="Disordered" evidence="1">
    <location>
        <begin position="310"/>
        <end position="338"/>
    </location>
</feature>
<dbReference type="Proteomes" id="UP000002029">
    <property type="component" value="Chromosome"/>
</dbReference>
<evidence type="ECO:0000256" key="1">
    <source>
        <dbReference type="SAM" id="MobiDB-lite"/>
    </source>
</evidence>
<dbReference type="KEGG" id="sro:Sros_0019"/>
<organism evidence="2 3">
    <name type="scientific">Streptosporangium roseum (strain ATCC 12428 / DSM 43021 / JCM 3005 / KCTC 9067 / NCIMB 10171 / NRRL 2505 / NI 9100)</name>
    <dbReference type="NCBI Taxonomy" id="479432"/>
    <lineage>
        <taxon>Bacteria</taxon>
        <taxon>Bacillati</taxon>
        <taxon>Actinomycetota</taxon>
        <taxon>Actinomycetes</taxon>
        <taxon>Streptosporangiales</taxon>
        <taxon>Streptosporangiaceae</taxon>
        <taxon>Streptosporangium</taxon>
    </lineage>
</organism>
<dbReference type="EMBL" id="CP001814">
    <property type="protein sequence ID" value="ACZ83079.1"/>
    <property type="molecule type" value="Genomic_DNA"/>
</dbReference>